<evidence type="ECO:0000313" key="9">
    <source>
        <dbReference type="EMBL" id="CDP35681.1"/>
    </source>
</evidence>
<keyword evidence="4" id="KW-0132">Cell division</keyword>
<dbReference type="GO" id="GO:0051301">
    <property type="term" value="P:cell division"/>
    <property type="evidence" value="ECO:0007669"/>
    <property type="project" value="UniProtKB-KW"/>
</dbReference>
<dbReference type="GO" id="GO:0005876">
    <property type="term" value="C:spindle microtubule"/>
    <property type="evidence" value="ECO:0007669"/>
    <property type="project" value="TreeGrafter"/>
</dbReference>
<dbReference type="Pfam" id="PF12348">
    <property type="entry name" value="CLASP_N"/>
    <property type="match status" value="2"/>
</dbReference>
<evidence type="ECO:0000256" key="6">
    <source>
        <dbReference type="ARBA" id="ARBA00022776"/>
    </source>
</evidence>
<evidence type="ECO:0000256" key="7">
    <source>
        <dbReference type="SAM" id="MobiDB-lite"/>
    </source>
</evidence>
<dbReference type="PANTHER" id="PTHR21567">
    <property type="entry name" value="CLASP"/>
    <property type="match status" value="1"/>
</dbReference>
<reference evidence="9" key="1">
    <citation type="submission" date="2014-02" db="EMBL/GenBank/DDBJ databases">
        <authorList>
            <person name="Genoscope - CEA"/>
        </authorList>
    </citation>
    <scope>NUCLEOTIDE SEQUENCE</scope>
    <source>
        <strain evidence="9">LS3</strain>
    </source>
</reference>
<evidence type="ECO:0000256" key="5">
    <source>
        <dbReference type="ARBA" id="ARBA00022701"/>
    </source>
</evidence>
<keyword evidence="6" id="KW-0131">Cell cycle</keyword>
<feature type="region of interest" description="Disordered" evidence="7">
    <location>
        <begin position="836"/>
        <end position="858"/>
    </location>
</feature>
<evidence type="ECO:0000259" key="8">
    <source>
        <dbReference type="Pfam" id="PF12348"/>
    </source>
</evidence>
<dbReference type="SUPFAM" id="SSF48371">
    <property type="entry name" value="ARM repeat"/>
    <property type="match status" value="1"/>
</dbReference>
<reference evidence="9" key="2">
    <citation type="submission" date="2014-06" db="EMBL/GenBank/DDBJ databases">
        <title>The complete genome of Blastobotrys (Arxula) adeninivorans LS3 - a yeast of biotechnological interest.</title>
        <authorList>
            <person name="Kunze G."/>
            <person name="Gaillardin C."/>
            <person name="Czernicka M."/>
            <person name="Durrens P."/>
            <person name="Martin T."/>
            <person name="Boer E."/>
            <person name="Gabaldon T."/>
            <person name="Cruz J."/>
            <person name="Talla E."/>
            <person name="Marck C."/>
            <person name="Goffeau A."/>
            <person name="Barbe V."/>
            <person name="Baret P."/>
            <person name="Baronian K."/>
            <person name="Beier S."/>
            <person name="Bleykasten C."/>
            <person name="Bode R."/>
            <person name="Casaregola S."/>
            <person name="Despons L."/>
            <person name="Fairhead C."/>
            <person name="Giersberg M."/>
            <person name="Gierski P."/>
            <person name="Hahnel U."/>
            <person name="Hartmann A."/>
            <person name="Jankowska D."/>
            <person name="Jubin C."/>
            <person name="Jung P."/>
            <person name="Lafontaine I."/>
            <person name="Leh-Louis V."/>
            <person name="Lemaire M."/>
            <person name="Marcet-Houben M."/>
            <person name="Mascher M."/>
            <person name="Morel G."/>
            <person name="Richard G.-F."/>
            <person name="Riechen J."/>
            <person name="Sacerdot C."/>
            <person name="Sarkar A."/>
            <person name="Savel G."/>
            <person name="Schacherer J."/>
            <person name="Sherman D."/>
            <person name="Straub M.-L."/>
            <person name="Stein N."/>
            <person name="Thierry A."/>
            <person name="Trautwein-Schult A."/>
            <person name="Westhof E."/>
            <person name="Worch S."/>
            <person name="Dujon B."/>
            <person name="Souciet J.-L."/>
            <person name="Wincker P."/>
            <person name="Scholz U."/>
            <person name="Neuveglise N."/>
        </authorList>
    </citation>
    <scope>NUCLEOTIDE SEQUENCE</scope>
    <source>
        <strain evidence="9">LS3</strain>
    </source>
</reference>
<comment type="subcellular location">
    <subcellularLocation>
        <location evidence="1">Cytoplasm</location>
        <location evidence="1">Cytoskeleton</location>
        <location evidence="1">Spindle</location>
    </subcellularLocation>
</comment>
<evidence type="ECO:0000256" key="2">
    <source>
        <dbReference type="ARBA" id="ARBA00009549"/>
    </source>
</evidence>
<keyword evidence="6" id="KW-0498">Mitosis</keyword>
<dbReference type="InterPro" id="IPR024395">
    <property type="entry name" value="CLASP_N_dom"/>
</dbReference>
<feature type="compositionally biased region" description="Low complexity" evidence="7">
    <location>
        <begin position="195"/>
        <end position="206"/>
    </location>
</feature>
<protein>
    <recommendedName>
        <fullName evidence="3">Protein STU1</fullName>
    </recommendedName>
</protein>
<feature type="region of interest" description="Disordered" evidence="7">
    <location>
        <begin position="977"/>
        <end position="996"/>
    </location>
</feature>
<dbReference type="InterPro" id="IPR016024">
    <property type="entry name" value="ARM-type_fold"/>
</dbReference>
<evidence type="ECO:0000256" key="3">
    <source>
        <dbReference type="ARBA" id="ARBA00016012"/>
    </source>
</evidence>
<feature type="compositionally biased region" description="Low complexity" evidence="7">
    <location>
        <begin position="533"/>
        <end position="545"/>
    </location>
</feature>
<dbReference type="GO" id="GO:0090307">
    <property type="term" value="P:mitotic spindle assembly"/>
    <property type="evidence" value="ECO:0007669"/>
    <property type="project" value="TreeGrafter"/>
</dbReference>
<dbReference type="PANTHER" id="PTHR21567:SF9">
    <property type="entry name" value="CLIP-ASSOCIATING PROTEIN"/>
    <property type="match status" value="1"/>
</dbReference>
<organism evidence="9">
    <name type="scientific">Blastobotrys adeninivorans</name>
    <name type="common">Yeast</name>
    <name type="synonym">Arxula adeninivorans</name>
    <dbReference type="NCBI Taxonomy" id="409370"/>
    <lineage>
        <taxon>Eukaryota</taxon>
        <taxon>Fungi</taxon>
        <taxon>Dikarya</taxon>
        <taxon>Ascomycota</taxon>
        <taxon>Saccharomycotina</taxon>
        <taxon>Dipodascomycetes</taxon>
        <taxon>Dipodascales</taxon>
        <taxon>Trichomonascaceae</taxon>
        <taxon>Blastobotrys</taxon>
    </lineage>
</organism>
<evidence type="ECO:0000256" key="4">
    <source>
        <dbReference type="ARBA" id="ARBA00022618"/>
    </source>
</evidence>
<accession>A0A060T958</accession>
<proteinExistence type="inferred from homology"/>
<dbReference type="GO" id="GO:0005881">
    <property type="term" value="C:cytoplasmic microtubule"/>
    <property type="evidence" value="ECO:0007669"/>
    <property type="project" value="TreeGrafter"/>
</dbReference>
<comment type="similarity">
    <text evidence="2">Belongs to the CLASP family.</text>
</comment>
<evidence type="ECO:0000256" key="1">
    <source>
        <dbReference type="ARBA" id="ARBA00004186"/>
    </source>
</evidence>
<dbReference type="GO" id="GO:0008017">
    <property type="term" value="F:microtubule binding"/>
    <property type="evidence" value="ECO:0007669"/>
    <property type="project" value="TreeGrafter"/>
</dbReference>
<feature type="region of interest" description="Disordered" evidence="7">
    <location>
        <begin position="187"/>
        <end position="233"/>
    </location>
</feature>
<dbReference type="EMBL" id="HG937693">
    <property type="protein sequence ID" value="CDP35681.1"/>
    <property type="molecule type" value="Genomic_DNA"/>
</dbReference>
<dbReference type="GO" id="GO:1990023">
    <property type="term" value="C:mitotic spindle midzone"/>
    <property type="evidence" value="ECO:0007669"/>
    <property type="project" value="TreeGrafter"/>
</dbReference>
<feature type="region of interest" description="Disordered" evidence="7">
    <location>
        <begin position="915"/>
        <end position="963"/>
    </location>
</feature>
<dbReference type="GO" id="GO:0060172">
    <property type="term" value="P:astral microtubule depolymerization"/>
    <property type="evidence" value="ECO:0007669"/>
    <property type="project" value="TreeGrafter"/>
</dbReference>
<dbReference type="InterPro" id="IPR011989">
    <property type="entry name" value="ARM-like"/>
</dbReference>
<feature type="compositionally biased region" description="Polar residues" evidence="7">
    <location>
        <begin position="836"/>
        <end position="853"/>
    </location>
</feature>
<keyword evidence="5" id="KW-0493">Microtubule</keyword>
<feature type="region of interest" description="Disordered" evidence="7">
    <location>
        <begin position="489"/>
        <end position="597"/>
    </location>
</feature>
<dbReference type="GO" id="GO:0005815">
    <property type="term" value="C:microtubule organizing center"/>
    <property type="evidence" value="ECO:0007669"/>
    <property type="project" value="TreeGrafter"/>
</dbReference>
<gene>
    <name evidence="9" type="ORF">GNLVRS02_ARAD1C41008g</name>
</gene>
<name>A0A060T958_BLAAD</name>
<feature type="compositionally biased region" description="Polar residues" evidence="7">
    <location>
        <begin position="498"/>
        <end position="510"/>
    </location>
</feature>
<feature type="domain" description="CLASP N-terminal" evidence="8">
    <location>
        <begin position="268"/>
        <end position="493"/>
    </location>
</feature>
<feature type="domain" description="CLASP N-terminal" evidence="8">
    <location>
        <begin position="5"/>
        <end position="176"/>
    </location>
</feature>
<dbReference type="Gene3D" id="1.25.10.10">
    <property type="entry name" value="Leucine-rich Repeat Variant"/>
    <property type="match status" value="2"/>
</dbReference>
<feature type="compositionally biased region" description="Basic and acidic residues" evidence="7">
    <location>
        <begin position="574"/>
        <end position="596"/>
    </location>
</feature>
<sequence length="1399" mass="156400">MLEHITRYFEGLKLAVDSNDLSLHAVAFSCVCHLIKRVITQNPDSLKQPAHIALPIVISRLGDTKASTRATAKRVFEDYWISAPAETEQSLREVGLVHPRSAVRLVCLELLTARVELQENKFSFRPFTGVVSSLINDSDSSVSQAAQSLLIRFFKSAHSRAKSDLHRELLRNNIDREVTGHILRAIGFEPSSMSTPTNENEDTNTPRSFERPSSALERRAEKQAPINTAKEQSSGNSILSLSFVTEQPSYAIESSTKAVYYASETDFRDKIEAMVPAFDGKENEFNWSEREKHVIQLRGAIRGNAPEDFHDDMIWAIKYLNVGIIKAINSLRTTLSNHACQFIKECALTLTHGMDSAIEPYLTNLVRLTASAKKISHQTAAMTVNALIVNTSYSTRYLNHINQVMGEKVAQAKVYSAVWLRIVICRHWKHKSSIEHGGGVPLIEKALVRGLSDANPQVREAIRSAFWAYHEVWSREAANFMEKLDMTTKKALERSRPKGTSTGPTRNLPSASHKVRPASSLATHSRERSLGHSTSNSSGYPSSSSVNGRRPIGTTRHLQTNVRQSPKAASIKSFHRDAGDDSLSRSDSYKSAKSENQHTLAIKPSLNELLLSRDTELFTTGVNILILLLSRKDVPEDIECQRPISWPRPDIMSKALQRVFTDRGSMYPGIVRSVFSAGITSKLTQFVSPSLLVKAAVVNAEKDHLSQLLEGLRSLSGQKELFLTSSSLTAELIDDLDRFVTIFKFAGEVSQSLEYDSATRDGAEQLYRSFKMIPASSDVYSQTKQILISTVSTFEELRDIRDELVPPQEPKEEKATDKEVDSPEMVDIEMEMDQGDTSIANNDSSTNDEQSYHTPDGTMNVEEGTEVVEAAVVTEPQHTTQHSVVQTREELSEDMPASESELVDQTVETAGTAHEPVHEQAEDLTEESQSALDPAEKPVQEAVDEEVQEKHGDEGEDQVEEEVQKTVCEDVPEDVSKDIQAGPEQPQTQLPQEGGEDKTIEMGEQIAEVIIDDQQQDTEMREPEVNNVSAVVELEQKISSETPMEADMVPDTSALETNNSSVVNYEQPPVVLDLEESRNATNGAEVPIFHDSSNHEEQDLTVTPTKLKESGNRANAAVTPQRNTWFSYESKKEICLTPLPQKKEDATRLFNSLLGQLNDGSIDSHGFRKLLTITRAQNKARRGSAFSESTVALDTWEEEGRERYLSQSLLRFMERGPKDNCNQAMVQLKQLMMSSRQLFAGEEIRIITILMELAGNTTDHDIIHVSLAQIEDEVVELSQHDGHETQNNLWDHVLNQVEQWPKFSVHQKGLVLSLVSKLLNLENSRQSMSPLCRLVLTSIGDRETYVRKETYPLLIKLRATLEQGGIGDQFQRYIVDQLSDGQRHLLEYYHNRAANGTIH</sequence>